<reference evidence="1" key="1">
    <citation type="submission" date="2021-05" db="EMBL/GenBank/DDBJ databases">
        <authorList>
            <person name="Alioto T."/>
            <person name="Alioto T."/>
            <person name="Gomez Garrido J."/>
        </authorList>
    </citation>
    <scope>NUCLEOTIDE SEQUENCE</scope>
</reference>
<name>A0A8D8XBQ6_9HEMI</name>
<organism evidence="1">
    <name type="scientific">Cacopsylla melanoneura</name>
    <dbReference type="NCBI Taxonomy" id="428564"/>
    <lineage>
        <taxon>Eukaryota</taxon>
        <taxon>Metazoa</taxon>
        <taxon>Ecdysozoa</taxon>
        <taxon>Arthropoda</taxon>
        <taxon>Hexapoda</taxon>
        <taxon>Insecta</taxon>
        <taxon>Pterygota</taxon>
        <taxon>Neoptera</taxon>
        <taxon>Paraneoptera</taxon>
        <taxon>Hemiptera</taxon>
        <taxon>Sternorrhyncha</taxon>
        <taxon>Psylloidea</taxon>
        <taxon>Psyllidae</taxon>
        <taxon>Psyllinae</taxon>
        <taxon>Cacopsylla</taxon>
    </lineage>
</organism>
<accession>A0A8D8XBQ6</accession>
<dbReference type="EMBL" id="HBUF01301869">
    <property type="protein sequence ID" value="CAG6691276.1"/>
    <property type="molecule type" value="Transcribed_RNA"/>
</dbReference>
<sequence>MKPNSLSDAYLVDVLVSTIGKYVAKRSRNYVVLCRPKRTKKKNKQKNKNKNSNANVRRAEFRLWNVISKLLVLGLLCGRKFQPTAIPVQCPLNVHVEQCLEEYYRYSELSTSSTLEQFDYFSF</sequence>
<dbReference type="EMBL" id="HBUF01301867">
    <property type="protein sequence ID" value="CAG6691270.1"/>
    <property type="molecule type" value="Transcribed_RNA"/>
</dbReference>
<dbReference type="EMBL" id="HBUF01301870">
    <property type="protein sequence ID" value="CAG6691279.1"/>
    <property type="molecule type" value="Transcribed_RNA"/>
</dbReference>
<protein>
    <submittedName>
        <fullName evidence="1">Uncharacterized protein</fullName>
    </submittedName>
</protein>
<evidence type="ECO:0000313" key="1">
    <source>
        <dbReference type="EMBL" id="CAG6691273.1"/>
    </source>
</evidence>
<dbReference type="AlphaFoldDB" id="A0A8D8XBQ6"/>
<dbReference type="EMBL" id="HBUF01301868">
    <property type="protein sequence ID" value="CAG6691273.1"/>
    <property type="molecule type" value="Transcribed_RNA"/>
</dbReference>
<proteinExistence type="predicted"/>